<dbReference type="EMBL" id="JNVN01003700">
    <property type="protein sequence ID" value="KHJ30728.1"/>
    <property type="molecule type" value="Genomic_DNA"/>
</dbReference>
<dbReference type="InterPro" id="IPR017438">
    <property type="entry name" value="ATP-NAD_kinase_N"/>
</dbReference>
<dbReference type="GO" id="GO:0016020">
    <property type="term" value="C:membrane"/>
    <property type="evidence" value="ECO:0007669"/>
    <property type="project" value="TreeGrafter"/>
</dbReference>
<dbReference type="InterPro" id="IPR055916">
    <property type="entry name" value="DUF7493"/>
</dbReference>
<feature type="domain" description="DAGKc" evidence="2">
    <location>
        <begin position="132"/>
        <end position="271"/>
    </location>
</feature>
<dbReference type="SUPFAM" id="SSF111331">
    <property type="entry name" value="NAD kinase/diacylglycerol kinase-like"/>
    <property type="match status" value="1"/>
</dbReference>
<dbReference type="PROSITE" id="PS50146">
    <property type="entry name" value="DAGK"/>
    <property type="match status" value="1"/>
</dbReference>
<dbReference type="OMA" id="TMGNFYA"/>
<feature type="region of interest" description="Disordered" evidence="1">
    <location>
        <begin position="1"/>
        <end position="21"/>
    </location>
</feature>
<dbReference type="PANTHER" id="PTHR12358:SF31">
    <property type="entry name" value="ACYLGLYCEROL KINASE, MITOCHONDRIAL"/>
    <property type="match status" value="1"/>
</dbReference>
<dbReference type="HOGENOM" id="CLU_013399_0_1_1"/>
<dbReference type="Gene3D" id="3.40.50.10330">
    <property type="entry name" value="Probable inorganic polyphosphate/atp-NAD kinase, domain 1"/>
    <property type="match status" value="1"/>
</dbReference>
<comment type="caution">
    <text evidence="3">The sequence shown here is derived from an EMBL/GenBank/DDBJ whole genome shotgun (WGS) entry which is preliminary data.</text>
</comment>
<evidence type="ECO:0000313" key="4">
    <source>
        <dbReference type="Proteomes" id="UP000030854"/>
    </source>
</evidence>
<dbReference type="InterPro" id="IPR050187">
    <property type="entry name" value="Lipid_Phosphate_FormReg"/>
</dbReference>
<feature type="compositionally biased region" description="Polar residues" evidence="1">
    <location>
        <begin position="1"/>
        <end position="13"/>
    </location>
</feature>
<dbReference type="GO" id="GO:0001727">
    <property type="term" value="F:lipid kinase activity"/>
    <property type="evidence" value="ECO:0007669"/>
    <property type="project" value="TreeGrafter"/>
</dbReference>
<organism evidence="3 4">
    <name type="scientific">Uncinula necator</name>
    <name type="common">Grape powdery mildew</name>
    <dbReference type="NCBI Taxonomy" id="52586"/>
    <lineage>
        <taxon>Eukaryota</taxon>
        <taxon>Fungi</taxon>
        <taxon>Dikarya</taxon>
        <taxon>Ascomycota</taxon>
        <taxon>Pezizomycotina</taxon>
        <taxon>Leotiomycetes</taxon>
        <taxon>Erysiphales</taxon>
        <taxon>Erysiphaceae</taxon>
        <taxon>Erysiphe</taxon>
    </lineage>
</organism>
<dbReference type="Proteomes" id="UP000030854">
    <property type="component" value="Unassembled WGS sequence"/>
</dbReference>
<dbReference type="InterPro" id="IPR001206">
    <property type="entry name" value="Diacylglycerol_kinase_cat_dom"/>
</dbReference>
<dbReference type="Gene3D" id="2.60.200.40">
    <property type="match status" value="1"/>
</dbReference>
<keyword evidence="3" id="KW-0418">Kinase</keyword>
<dbReference type="STRING" id="52586.A0A0B1NXM8"/>
<dbReference type="GO" id="GO:0005737">
    <property type="term" value="C:cytoplasm"/>
    <property type="evidence" value="ECO:0007669"/>
    <property type="project" value="TreeGrafter"/>
</dbReference>
<dbReference type="OrthoDB" id="3853857at2759"/>
<dbReference type="AlphaFoldDB" id="A0A0B1NXM8"/>
<evidence type="ECO:0000259" key="2">
    <source>
        <dbReference type="PROSITE" id="PS50146"/>
    </source>
</evidence>
<accession>A0A0B1NXM8</accession>
<gene>
    <name evidence="3" type="ORF">EV44_g2597</name>
</gene>
<dbReference type="PANTHER" id="PTHR12358">
    <property type="entry name" value="SPHINGOSINE KINASE"/>
    <property type="match status" value="1"/>
</dbReference>
<evidence type="ECO:0000313" key="3">
    <source>
        <dbReference type="EMBL" id="KHJ30728.1"/>
    </source>
</evidence>
<dbReference type="GO" id="GO:0046512">
    <property type="term" value="P:sphingosine biosynthetic process"/>
    <property type="evidence" value="ECO:0007669"/>
    <property type="project" value="TreeGrafter"/>
</dbReference>
<evidence type="ECO:0000256" key="1">
    <source>
        <dbReference type="SAM" id="MobiDB-lite"/>
    </source>
</evidence>
<dbReference type="InterPro" id="IPR016064">
    <property type="entry name" value="NAD/diacylglycerol_kinase_sf"/>
</dbReference>
<dbReference type="Pfam" id="PF00781">
    <property type="entry name" value="DAGK_cat"/>
    <property type="match status" value="1"/>
</dbReference>
<dbReference type="GO" id="GO:0016773">
    <property type="term" value="F:phosphotransferase activity, alcohol group as acceptor"/>
    <property type="evidence" value="ECO:0007669"/>
    <property type="project" value="UniProtKB-ARBA"/>
</dbReference>
<sequence>MTTDLSFRSTTSNKDGEEHMNEETLSLTVGNNVILSIEKDSLIIDGATCESKSCTNLFGICSSETIEECSLPLYNILWADTSDSHLIINYAKPISAKKIRPLSLKYLVNDYQTESAKKWIVTLLDRSYLSSQKRKRIKILINPFSGKRSAVKTFLKNVAPLLEASKCTYDVVHTKYRGHAIEILKEIDLEAYDVVACCSGDGLPHEAFNGLGKRTDAVRALSKLAVAQIPCGSGNAMSCNLYGTDSPSLATLAIIKGISMSMDLVSITQGEKRYFSFLSQSVGIIAESDLATENLRFLGAFRFTYGFLSRIIEKTVYPCDIAVKVVMDDKHTIKEHYNQETNYKLSTKSKFLENSHLFTSLDESLPQLQFGTVNDQLPDGWDLIPYNKLGNFYCGNMAYMASGANFFSAALPNDGLMDLVCINGDISRHLALKMLLAVENGSFFDMPGVWYRKILGYRIIPRNQENGYISIDGERVPFQPFQAEIHKGLGTVLSKNGYLYEAPGPS</sequence>
<name>A0A0B1NXM8_UNCNE</name>
<dbReference type="Pfam" id="PF24321">
    <property type="entry name" value="DUF7493"/>
    <property type="match status" value="1"/>
</dbReference>
<keyword evidence="4" id="KW-1185">Reference proteome</keyword>
<protein>
    <submittedName>
        <fullName evidence="3">Putative sphingoid long chain base kinase</fullName>
    </submittedName>
</protein>
<dbReference type="SMART" id="SM00046">
    <property type="entry name" value="DAGKc"/>
    <property type="match status" value="1"/>
</dbReference>
<keyword evidence="3" id="KW-0808">Transferase</keyword>
<proteinExistence type="predicted"/>
<reference evidence="3 4" key="1">
    <citation type="journal article" date="2014" name="BMC Genomics">
        <title>Adaptive genomic structural variation in the grape powdery mildew pathogen, Erysiphe necator.</title>
        <authorList>
            <person name="Jones L."/>
            <person name="Riaz S."/>
            <person name="Morales-Cruz A."/>
            <person name="Amrine K.C."/>
            <person name="McGuire B."/>
            <person name="Gubler W.D."/>
            <person name="Walker M.A."/>
            <person name="Cantu D."/>
        </authorList>
    </citation>
    <scope>NUCLEOTIDE SEQUENCE [LARGE SCALE GENOMIC DNA]</scope>
    <source>
        <strain evidence="4">c</strain>
    </source>
</reference>